<feature type="transmembrane region" description="Helical" evidence="3">
    <location>
        <begin position="20"/>
        <end position="45"/>
    </location>
</feature>
<keyword evidence="3" id="KW-1133">Transmembrane helix</keyword>
<evidence type="ECO:0000313" key="4">
    <source>
        <dbReference type="EMBL" id="CUO76948.1"/>
    </source>
</evidence>
<keyword evidence="3" id="KW-0812">Transmembrane</keyword>
<keyword evidence="3" id="KW-0472">Membrane</keyword>
<gene>
    <name evidence="4" type="ORF">ERS852450_02386</name>
</gene>
<reference evidence="4 5" key="1">
    <citation type="submission" date="2015-09" db="EMBL/GenBank/DDBJ databases">
        <authorList>
            <consortium name="Pathogen Informatics"/>
        </authorList>
    </citation>
    <scope>NUCLEOTIDE SEQUENCE [LARGE SCALE GENOMIC DNA]</scope>
    <source>
        <strain evidence="4 5">2789STDY5834835</strain>
    </source>
</reference>
<feature type="region of interest" description="Disordered" evidence="2">
    <location>
        <begin position="198"/>
        <end position="220"/>
    </location>
</feature>
<feature type="coiled-coil region" evidence="1">
    <location>
        <begin position="90"/>
        <end position="117"/>
    </location>
</feature>
<proteinExistence type="predicted"/>
<evidence type="ECO:0000256" key="2">
    <source>
        <dbReference type="SAM" id="MobiDB-lite"/>
    </source>
</evidence>
<keyword evidence="1" id="KW-0175">Coiled coil</keyword>
<evidence type="ECO:0000256" key="3">
    <source>
        <dbReference type="SAM" id="Phobius"/>
    </source>
</evidence>
<organism evidence="4 5">
    <name type="scientific">Anaerobutyricum hallii</name>
    <dbReference type="NCBI Taxonomy" id="39488"/>
    <lineage>
        <taxon>Bacteria</taxon>
        <taxon>Bacillati</taxon>
        <taxon>Bacillota</taxon>
        <taxon>Clostridia</taxon>
        <taxon>Lachnospirales</taxon>
        <taxon>Lachnospiraceae</taxon>
        <taxon>Anaerobutyricum</taxon>
    </lineage>
</organism>
<sequence>MFLTQISGTVLQSLRLSDTVGIIMEAAIIAGLFNIGGILLTYLLTKKDTLKKLDKKMDVYHAELKNSVNVKNNTLSAEHAGLSKEHTGLKEQINDKHAALEKQLSAAQTRLDHLHDESIRMEGFRKDVEKQGVDVTAIKVGIDALAQKNGENITQVRDLTRDLEKSEQKLERSEEELVDVRKELQYYKKELAQSQRENQQLKQQIYNLQHPQQSWDEPER</sequence>
<protein>
    <submittedName>
        <fullName evidence="4">Uncharacterized protein</fullName>
    </submittedName>
</protein>
<name>A0A174HUX5_9FIRM</name>
<accession>A0A174HUX5</accession>
<dbReference type="Proteomes" id="UP000095679">
    <property type="component" value="Unassembled WGS sequence"/>
</dbReference>
<dbReference type="AlphaFoldDB" id="A0A174HUX5"/>
<evidence type="ECO:0000256" key="1">
    <source>
        <dbReference type="SAM" id="Coils"/>
    </source>
</evidence>
<evidence type="ECO:0000313" key="5">
    <source>
        <dbReference type="Proteomes" id="UP000095679"/>
    </source>
</evidence>
<dbReference type="EMBL" id="CYZL01000024">
    <property type="protein sequence ID" value="CUO76948.1"/>
    <property type="molecule type" value="Genomic_DNA"/>
</dbReference>